<evidence type="ECO:0000256" key="1">
    <source>
        <dbReference type="SAM" id="MobiDB-lite"/>
    </source>
</evidence>
<feature type="compositionally biased region" description="Basic and acidic residues" evidence="1">
    <location>
        <begin position="1320"/>
        <end position="1330"/>
    </location>
</feature>
<feature type="compositionally biased region" description="Low complexity" evidence="1">
    <location>
        <begin position="809"/>
        <end position="820"/>
    </location>
</feature>
<accession>A0A803TYT3</accession>
<feature type="compositionally biased region" description="Basic and acidic residues" evidence="1">
    <location>
        <begin position="978"/>
        <end position="994"/>
    </location>
</feature>
<evidence type="ECO:0000259" key="2">
    <source>
        <dbReference type="SMART" id="SM00343"/>
    </source>
</evidence>
<dbReference type="InterPro" id="IPR042509">
    <property type="entry name" value="ZCCHC3"/>
</dbReference>
<dbReference type="PANTHER" id="PTHR22639">
    <property type="entry name" value="GAG-RELATED PROTEIN"/>
    <property type="match status" value="1"/>
</dbReference>
<name>A0A803TYT3_ANOCA</name>
<feature type="domain" description="CCHC-type" evidence="2">
    <location>
        <begin position="1230"/>
        <end position="1246"/>
    </location>
</feature>
<feature type="compositionally biased region" description="Basic and acidic residues" evidence="1">
    <location>
        <begin position="436"/>
        <end position="476"/>
    </location>
</feature>
<dbReference type="InterPro" id="IPR001878">
    <property type="entry name" value="Znf_CCHC"/>
</dbReference>
<dbReference type="GO" id="GO:0002218">
    <property type="term" value="P:activation of innate immune response"/>
    <property type="evidence" value="ECO:0007669"/>
    <property type="project" value="InterPro"/>
</dbReference>
<dbReference type="PANTHER" id="PTHR22639:SF7">
    <property type="entry name" value="CCHC-TYPE DOMAIN-CONTAINING PROTEIN"/>
    <property type="match status" value="1"/>
</dbReference>
<dbReference type="Ensembl" id="ENSACAT00000046919.1">
    <property type="protein sequence ID" value="ENSACAP00000040373.1"/>
    <property type="gene ID" value="ENSACAG00000044737.1"/>
</dbReference>
<feature type="compositionally biased region" description="Basic and acidic residues" evidence="1">
    <location>
        <begin position="1442"/>
        <end position="1455"/>
    </location>
</feature>
<protein>
    <recommendedName>
        <fullName evidence="2">CCHC-type domain-containing protein</fullName>
    </recommendedName>
</protein>
<feature type="compositionally biased region" description="Basic and acidic residues" evidence="1">
    <location>
        <begin position="536"/>
        <end position="554"/>
    </location>
</feature>
<feature type="region of interest" description="Disordered" evidence="1">
    <location>
        <begin position="1576"/>
        <end position="1595"/>
    </location>
</feature>
<feature type="region of interest" description="Disordered" evidence="1">
    <location>
        <begin position="1"/>
        <end position="39"/>
    </location>
</feature>
<dbReference type="GO" id="GO:0003723">
    <property type="term" value="F:RNA binding"/>
    <property type="evidence" value="ECO:0007669"/>
    <property type="project" value="InterPro"/>
</dbReference>
<feature type="compositionally biased region" description="Acidic residues" evidence="1">
    <location>
        <begin position="496"/>
        <end position="505"/>
    </location>
</feature>
<feature type="region of interest" description="Disordered" evidence="1">
    <location>
        <begin position="1428"/>
        <end position="1459"/>
    </location>
</feature>
<feature type="compositionally biased region" description="Pro residues" evidence="1">
    <location>
        <begin position="1513"/>
        <end position="1537"/>
    </location>
</feature>
<dbReference type="Pfam" id="PF23057">
    <property type="entry name" value="RBD_ZCCHC3_1st"/>
    <property type="match status" value="1"/>
</dbReference>
<feature type="region of interest" description="Disordered" evidence="1">
    <location>
        <begin position="1498"/>
        <end position="1567"/>
    </location>
</feature>
<organism evidence="3 4">
    <name type="scientific">Anolis carolinensis</name>
    <name type="common">Green anole</name>
    <name type="synonym">American chameleon</name>
    <dbReference type="NCBI Taxonomy" id="28377"/>
    <lineage>
        <taxon>Eukaryota</taxon>
        <taxon>Metazoa</taxon>
        <taxon>Chordata</taxon>
        <taxon>Craniata</taxon>
        <taxon>Vertebrata</taxon>
        <taxon>Euteleostomi</taxon>
        <taxon>Lepidosauria</taxon>
        <taxon>Squamata</taxon>
        <taxon>Bifurcata</taxon>
        <taxon>Unidentata</taxon>
        <taxon>Episquamata</taxon>
        <taxon>Toxicofera</taxon>
        <taxon>Iguania</taxon>
        <taxon>Dactyloidae</taxon>
        <taxon>Anolis</taxon>
    </lineage>
</organism>
<dbReference type="GO" id="GO:0008270">
    <property type="term" value="F:zinc ion binding"/>
    <property type="evidence" value="ECO:0007669"/>
    <property type="project" value="InterPro"/>
</dbReference>
<feature type="domain" description="CCHC-type" evidence="2">
    <location>
        <begin position="1267"/>
        <end position="1283"/>
    </location>
</feature>
<feature type="compositionally biased region" description="Basic and acidic residues" evidence="1">
    <location>
        <begin position="797"/>
        <end position="806"/>
    </location>
</feature>
<dbReference type="Proteomes" id="UP000001646">
    <property type="component" value="Unplaced"/>
</dbReference>
<feature type="compositionally biased region" description="Basic and acidic residues" evidence="1">
    <location>
        <begin position="1364"/>
        <end position="1378"/>
    </location>
</feature>
<feature type="region of interest" description="Disordered" evidence="1">
    <location>
        <begin position="938"/>
        <end position="1028"/>
    </location>
</feature>
<keyword evidence="4" id="KW-1185">Reference proteome</keyword>
<feature type="region of interest" description="Disordered" evidence="1">
    <location>
        <begin position="416"/>
        <end position="554"/>
    </location>
</feature>
<dbReference type="InterPro" id="IPR057810">
    <property type="entry name" value="RBD_ZCCHC3_1st"/>
</dbReference>
<reference evidence="3" key="3">
    <citation type="submission" date="2025-09" db="UniProtKB">
        <authorList>
            <consortium name="Ensembl"/>
        </authorList>
    </citation>
    <scope>IDENTIFICATION</scope>
</reference>
<feature type="compositionally biased region" description="Basic and acidic residues" evidence="1">
    <location>
        <begin position="822"/>
        <end position="835"/>
    </location>
</feature>
<feature type="compositionally biased region" description="Polar residues" evidence="1">
    <location>
        <begin position="30"/>
        <end position="39"/>
    </location>
</feature>
<feature type="compositionally biased region" description="Basic and acidic residues" evidence="1">
    <location>
        <begin position="1503"/>
        <end position="1512"/>
    </location>
</feature>
<feature type="domain" description="CCHC-type" evidence="2">
    <location>
        <begin position="1248"/>
        <end position="1264"/>
    </location>
</feature>
<feature type="compositionally biased region" description="Basic and acidic residues" evidence="1">
    <location>
        <begin position="1583"/>
        <end position="1595"/>
    </location>
</feature>
<dbReference type="Pfam" id="PF23058">
    <property type="entry name" value="RBD_ZCCHC3_2nd"/>
    <property type="match status" value="1"/>
</dbReference>
<reference evidence="3" key="1">
    <citation type="submission" date="2009-12" db="EMBL/GenBank/DDBJ databases">
        <title>The Genome Sequence of Anolis carolinensis (Green Anole Lizard).</title>
        <authorList>
            <consortium name="The Genome Sequencing Platform"/>
            <person name="Di Palma F."/>
            <person name="Alfoldi J."/>
            <person name="Heiman D."/>
            <person name="Young S."/>
            <person name="Grabherr M."/>
            <person name="Johnson J."/>
            <person name="Lander E.S."/>
            <person name="Lindblad-Toh K."/>
        </authorList>
    </citation>
    <scope>NUCLEOTIDE SEQUENCE [LARGE SCALE GENOMIC DNA]</scope>
    <source>
        <strain evidence="3">JBL SC #1</strain>
    </source>
</reference>
<feature type="region of interest" description="Disordered" evidence="1">
    <location>
        <begin position="1320"/>
        <end position="1383"/>
    </location>
</feature>
<dbReference type="SMART" id="SM00343">
    <property type="entry name" value="ZnF_C2HC"/>
    <property type="match status" value="3"/>
</dbReference>
<feature type="compositionally biased region" description="Low complexity" evidence="1">
    <location>
        <begin position="519"/>
        <end position="533"/>
    </location>
</feature>
<dbReference type="InParanoid" id="A0A803TYT3"/>
<evidence type="ECO:0000313" key="4">
    <source>
        <dbReference type="Proteomes" id="UP000001646"/>
    </source>
</evidence>
<feature type="compositionally biased region" description="Pro residues" evidence="1">
    <location>
        <begin position="1546"/>
        <end position="1563"/>
    </location>
</feature>
<feature type="compositionally biased region" description="Polar residues" evidence="1">
    <location>
        <begin position="998"/>
        <end position="1007"/>
    </location>
</feature>
<sequence>MIGEGMGTFLASGDASVDPQRDDFGEFVGFQTQPPSQSAAIMDKMEAQTPETPATACTQPVSTLKPAIVKQKSLRIEETPRVTSQGAKVLDKVLRKEFEILEEGRKPGVGGKAPQTTIGKERFSKDNSNLMQTQDKHEPNVIDKDLNVNSSSNSQLGKGEYLQMLERQTFPSWSQTARVEATPQTLHIGTETEGMAVDSMQKALHVDSDKGETFVMFKAPVLFSKSREKGAAKAIKQTKAAKTKVESLLLTHPVTMETGGQEEEKRKTQAQAEQFLQTFFYEDMENKTYNLDISKLQECLQLIPEDFDLSDRETESTGFRDFLQKDSSLRKSRSIVELGIDQIKEFIQELKQEGINLLLKAAQQRSLEDYNSFWEKRKCISSFNTELIKDIKGYIERESVLLNQFKRHKEDLARKLRQRKESKSQMGIPLQVETLSEDRDRSPLKTRQDSEEERSSISLPKRKETSREIERQDPTDTQKGASRGHPDPINSTSASESEEEDEEEKMEGLSFQLPRKSGVELSGVSSLQSSTESSSEEERKEKEGGQEDPEKLVTKEFLKRQYDTDFQSMAEEEVADSEAVLSETSQIKTLSRERQIMAAWTECLHTNWGKVTNIILPKEFHRHDTLKLWGFAVAHLALPTSQDRLPNFKKYNRDRLWGILEKSFPVLKAVLSGLRVAQSQKQVAHARTLSLEIIQHLLLARKPKTSVIVLPDWLSEAQLIKTFQEIHRIWQCSLENQTPLVWAQVDNTSKMVSREALMEWLLTVVADLRQRQKISKQLGFDPRGEERCGSQKGIQSGEREQNRVVDNRSGSLTSTPLSLGARPKDQGRKIQEKVKQRGGTLSDISGSDLDAGTPKRATKKPRRERDWADQVDSELGAVAEKTGKGLRVGEEGFGPMLPDSVAGGNALEDVADPGVFPPMKDLISIPKHTEETLKELTPRQRSFLQEPETMDNGTRHASEVDGGAGEINVSKTSGLDGLPEKGERDRRRGGEFHGEATPGSSKPQQQKRGGRTYANVAGRGGGNPGQRPYGFPNLIEEEEYLDLFFGQASEVRNPRLRYVVRFRYLGSDPERGSRSYLSKKLLKDALEASREDVLAIIQLPGSKEIDVCLASEKVYRDFWMNCKTVKNVMPDLLAEYELIPLFRGDTKVLTISFRTTTIPAQDVARWVSKYAVILSGPDKKEDEQGYWTGEYRCVVSFKNEDPEYRHGKLPKYFFLGADRGITRYAGQPQACFQCGSYDHQRRLCTSSLCSRCGIRGHHTATCHSSIRCNFCGDLGHTYFWCPQAYYNQQDEGVFEKAQHVAKTGKERAQAREHTRVLREALRTRREDLPSRKRQGVEGSEPTMENVQSEAGDLEWSVVQGKGVRRQEKGQEERQERGPNEQINRFHVLAEREEAGGGEDKFPMEEVTNEEMLEAAVVMERGADVEGLLVKEQRQRKKKNKAKKQEKERKKEKGEVEVVTTAEQAVETSLVSSEPMQVGTVIEGTPSGVSPLLFSGTEVFTQETGKEAREDRPFPPFPPPPYPGPPDALPCSLPPDHPPSLAHDHPPPSPIPMNPIPPTPPSPTLPSLFLSQICEATPSVSPEGVEKIRSELEGQC</sequence>
<dbReference type="GeneTree" id="ENSGT00530000063983"/>
<evidence type="ECO:0000313" key="3">
    <source>
        <dbReference type="Ensembl" id="ENSACAP00000040373.1"/>
    </source>
</evidence>
<dbReference type="GO" id="GO:0003690">
    <property type="term" value="F:double-stranded DNA binding"/>
    <property type="evidence" value="ECO:0007669"/>
    <property type="project" value="InterPro"/>
</dbReference>
<proteinExistence type="predicted"/>
<reference evidence="3" key="2">
    <citation type="submission" date="2025-08" db="UniProtKB">
        <authorList>
            <consortium name="Ensembl"/>
        </authorList>
    </citation>
    <scope>IDENTIFICATION</scope>
</reference>
<feature type="region of interest" description="Disordered" evidence="1">
    <location>
        <begin position="780"/>
        <end position="869"/>
    </location>
</feature>
<dbReference type="InterPro" id="IPR057811">
    <property type="entry name" value="RBD_ZCCHC3_2nd"/>
</dbReference>